<proteinExistence type="inferred from homology"/>
<dbReference type="PRINTS" id="PR00737">
    <property type="entry name" value="GLHYDRLASE16"/>
</dbReference>
<evidence type="ECO:0000259" key="10">
    <source>
        <dbReference type="PROSITE" id="PS51762"/>
    </source>
</evidence>
<dbReference type="SUPFAM" id="SSF49899">
    <property type="entry name" value="Concanavalin A-like lectins/glucanases"/>
    <property type="match status" value="1"/>
</dbReference>
<feature type="domain" description="GH16" evidence="10">
    <location>
        <begin position="1"/>
        <end position="221"/>
    </location>
</feature>
<dbReference type="InterPro" id="IPR008263">
    <property type="entry name" value="GH16_AS"/>
</dbReference>
<dbReference type="NCBIfam" id="TIGR03661">
    <property type="entry name" value="T1SS_VCA0849"/>
    <property type="match status" value="2"/>
</dbReference>
<evidence type="ECO:0000256" key="7">
    <source>
        <dbReference type="ARBA" id="ARBA00031665"/>
    </source>
</evidence>
<dbReference type="PRINTS" id="PR00313">
    <property type="entry name" value="CABNDNGRPT"/>
</dbReference>
<dbReference type="Gene3D" id="2.60.120.200">
    <property type="match status" value="1"/>
</dbReference>
<dbReference type="SUPFAM" id="SSF51120">
    <property type="entry name" value="beta-Roll"/>
    <property type="match status" value="3"/>
</dbReference>
<keyword evidence="3 11" id="KW-0378">Hydrolase</keyword>
<name>A0A0M6XRP3_9RHOB</name>
<evidence type="ECO:0000256" key="5">
    <source>
        <dbReference type="ARBA" id="ARBA00029722"/>
    </source>
</evidence>
<sequence length="1290" mass="131678">MAYRIDDSFDTFDTDFWNLSDFALAGRIYQAAWNADHVELAPGTVTLRLTGDDKDGKPFTGAEIQSSESFGYGSYEMRMQPSGEAGVVSAFFLFTSDYFGATRQNEIDFEFLGRDSTEVRLNYFYGSQKLAAAGPVIVDLGFDASAGMHDYRIEWMPDGIRWFVDDRLVHEVAADGAPVPQPDEDMLVYGAIWTGGERLENWHGPIDADVNTTAVYDAFSYTEAQIDLPVDASGAVTFAGTEDALVIDMDQGTWARAARVLAIGDSLTEGFVNVGDPNEDPADRDGYRSELFDGIVAAGGWFDYVGFRQTGPSGMIDRDHSAVGGKALREIVASNGSAGAADLSDNLDAFAPDVVLLMAGTNDYNNNAEQFFSNRHPAIMSNMNKAIDQFLAMEGSADAWLVISTIAPKIRQGIPEEFATFINEGYSTVGGQREAGDAGNGTFVPGLRALVEGRGLSNVVLFDNPLDAGDLSPDEVHFTDAAYTEYADALSSFLQSRIGLEAGTLDGDGEFMQVTGRVVGGEAGDRIIGSAGSDVIEGGAGSDYIDGRGGADTIVYRATALDGNPDVLAGFKPGQGDRIDLSGIASDFGWSVAQTLSNLVLTDVAAGVRLAMTTGSGVVDFATVLGQTASGIAGAITVQPQASADDDGNLALSAPDATITGDEAASVALVLSGLDADAIAVIRVTDGTTVLTRTAGSDGTYLFDISGLLEGSIATSVTATDAGGASLTLPGDTLSLFGDVPDTSADEDGNLALGAPDLSIDADEVGAVVFAVSGIDADASAVVTVTDGSATVTSAALDADGSVTLDLSGLGDGTLSSSVTATDAKGNTATVAGPGLTLDTAPSTDPGDPTDPTDPGTPTDPDTQIVGTSGEDILKAGAQATTLLGLGGGDKLFGGSGDDVLIGGAGADVLRGGEGADTFVFTMDDVLTPGDDLKDFDLSQGDRLEFRDILSGFDGSDLSGHIRIVNQGTLGRIEIDADGGGDDFAMLAYIRNGRGLDAAQMLVDGGLIVTAAGEVPDTGGGTPDTSADEDGNLALGAPDLSIDADEVGAVVFAVSGIDADASAVVTVTDGSATVTSAALDADGSVTLDLSGLGDGTLSSSVTATDAKGNTATVAGPGLTLDTAPSTDPGDPTDPGAPTDPDTQIVGTSGEDILKAGAQATTLLGLGGGDKLFGGSGDDVLIGGAGADVLRGGEGADTFVFTMDDVLTPGDDLKDFDLSQGDRLEFRDILSGFDGSDLSGHIRIVNQGTLGRIEIDADGGGDDFAVLAYIRNGRGLDAAQLWADGDILITG</sequence>
<dbReference type="GO" id="GO:0016788">
    <property type="term" value="F:hydrolase activity, acting on ester bonds"/>
    <property type="evidence" value="ECO:0007669"/>
    <property type="project" value="InterPro"/>
</dbReference>
<accession>A0A0M6XRP3</accession>
<dbReference type="InterPro" id="IPR036514">
    <property type="entry name" value="SGNH_hydro_sf"/>
</dbReference>
<dbReference type="Pfam" id="PF00657">
    <property type="entry name" value="Lipase_GDSL"/>
    <property type="match status" value="1"/>
</dbReference>
<dbReference type="Pfam" id="PF00353">
    <property type="entry name" value="HemolysinCabind"/>
    <property type="match status" value="3"/>
</dbReference>
<dbReference type="InterPro" id="IPR001087">
    <property type="entry name" value="GDSL"/>
</dbReference>
<dbReference type="InterPro" id="IPR044791">
    <property type="entry name" value="Beta-glucanase/XTH"/>
</dbReference>
<protein>
    <recommendedName>
        <fullName evidence="2">Beta-glucanase</fullName>
    </recommendedName>
    <alternativeName>
        <fullName evidence="7">1,3-1,4-beta-D-glucan 4-glucanohydrolase</fullName>
    </alternativeName>
    <alternativeName>
        <fullName evidence="6">Endo-beta-1,3-1,4 glucanase</fullName>
    </alternativeName>
    <alternativeName>
        <fullName evidence="5">Lichenase</fullName>
    </alternativeName>
</protein>
<feature type="active site" description="Proton donor" evidence="8">
    <location>
        <position position="110"/>
    </location>
</feature>
<evidence type="ECO:0000256" key="8">
    <source>
        <dbReference type="PIRSR" id="PIRSR608264-1"/>
    </source>
</evidence>
<dbReference type="InterPro" id="IPR013783">
    <property type="entry name" value="Ig-like_fold"/>
</dbReference>
<evidence type="ECO:0000256" key="2">
    <source>
        <dbReference type="ARBA" id="ARBA00014569"/>
    </source>
</evidence>
<reference evidence="11 12" key="1">
    <citation type="submission" date="2015-07" db="EMBL/GenBank/DDBJ databases">
        <authorList>
            <person name="Noorani M."/>
        </authorList>
    </citation>
    <scope>NUCLEOTIDE SEQUENCE [LARGE SCALE GENOMIC DNA]</scope>
    <source>
        <strain evidence="11 12">CECT 5088</strain>
    </source>
</reference>
<dbReference type="PROSITE" id="PS00330">
    <property type="entry name" value="HEMOLYSIN_CALCIUM"/>
    <property type="match status" value="5"/>
</dbReference>
<dbReference type="Proteomes" id="UP000048908">
    <property type="component" value="Unassembled WGS sequence"/>
</dbReference>
<feature type="compositionally biased region" description="Low complexity" evidence="9">
    <location>
        <begin position="1121"/>
        <end position="1140"/>
    </location>
</feature>
<evidence type="ECO:0000313" key="11">
    <source>
        <dbReference type="EMBL" id="CTQ32704.1"/>
    </source>
</evidence>
<evidence type="ECO:0000256" key="9">
    <source>
        <dbReference type="SAM" id="MobiDB-lite"/>
    </source>
</evidence>
<dbReference type="PROSITE" id="PS01034">
    <property type="entry name" value="GH16_1"/>
    <property type="match status" value="1"/>
</dbReference>
<dbReference type="GO" id="GO:0005509">
    <property type="term" value="F:calcium ion binding"/>
    <property type="evidence" value="ECO:0007669"/>
    <property type="project" value="InterPro"/>
</dbReference>
<dbReference type="RefSeq" id="WP_055682139.1">
    <property type="nucleotide sequence ID" value="NZ_CXPG01000014.1"/>
</dbReference>
<evidence type="ECO:0000256" key="1">
    <source>
        <dbReference type="ARBA" id="ARBA00006865"/>
    </source>
</evidence>
<dbReference type="InterPro" id="IPR000757">
    <property type="entry name" value="Beta-glucanase-like"/>
</dbReference>
<feature type="active site" description="Nucleophile" evidence="8">
    <location>
        <position position="106"/>
    </location>
</feature>
<dbReference type="Gene3D" id="2.60.40.10">
    <property type="entry name" value="Immunoglobulins"/>
    <property type="match status" value="1"/>
</dbReference>
<dbReference type="GO" id="GO:0005975">
    <property type="term" value="P:carbohydrate metabolic process"/>
    <property type="evidence" value="ECO:0007669"/>
    <property type="project" value="InterPro"/>
</dbReference>
<evidence type="ECO:0000256" key="4">
    <source>
        <dbReference type="ARBA" id="ARBA00023295"/>
    </source>
</evidence>
<dbReference type="Pfam" id="PF00722">
    <property type="entry name" value="Glyco_hydro_16"/>
    <property type="match status" value="1"/>
</dbReference>
<dbReference type="InterPro" id="IPR013320">
    <property type="entry name" value="ConA-like_dom_sf"/>
</dbReference>
<dbReference type="PANTHER" id="PTHR31062">
    <property type="entry name" value="XYLOGLUCAN ENDOTRANSGLUCOSYLASE/HYDROLASE PROTEIN 8-RELATED"/>
    <property type="match status" value="1"/>
</dbReference>
<feature type="compositionally biased region" description="Low complexity" evidence="9">
    <location>
        <begin position="853"/>
        <end position="863"/>
    </location>
</feature>
<gene>
    <name evidence="11" type="primary">bglS</name>
    <name evidence="11" type="ORF">JAN5088_01476</name>
</gene>
<keyword evidence="4 11" id="KW-0326">Glycosidase</keyword>
<dbReference type="EMBL" id="CXPG01000014">
    <property type="protein sequence ID" value="CTQ32704.1"/>
    <property type="molecule type" value="Genomic_DNA"/>
</dbReference>
<dbReference type="Gene3D" id="3.40.50.1110">
    <property type="entry name" value="SGNH hydrolase"/>
    <property type="match status" value="1"/>
</dbReference>
<organism evidence="11 12">
    <name type="scientific">Jannaschia rubra</name>
    <dbReference type="NCBI Taxonomy" id="282197"/>
    <lineage>
        <taxon>Bacteria</taxon>
        <taxon>Pseudomonadati</taxon>
        <taxon>Pseudomonadota</taxon>
        <taxon>Alphaproteobacteria</taxon>
        <taxon>Rhodobacterales</taxon>
        <taxon>Roseobacteraceae</taxon>
        <taxon>Jannaschia</taxon>
    </lineage>
</organism>
<feature type="region of interest" description="Disordered" evidence="9">
    <location>
        <begin position="1107"/>
        <end position="1140"/>
    </location>
</feature>
<comment type="similarity">
    <text evidence="1">Belongs to the glycosyl hydrolase 16 family.</text>
</comment>
<dbReference type="InterPro" id="IPR019960">
    <property type="entry name" value="T1SS_VCA0849"/>
</dbReference>
<dbReference type="STRING" id="282197.SAMN04488517_101639"/>
<dbReference type="InterPro" id="IPR008264">
    <property type="entry name" value="Beta_glucanase"/>
</dbReference>
<dbReference type="OrthoDB" id="468550at2"/>
<dbReference type="InterPro" id="IPR018511">
    <property type="entry name" value="Hemolysin-typ_Ca-bd_CS"/>
</dbReference>
<dbReference type="SUPFAM" id="SSF52266">
    <property type="entry name" value="SGNH hydrolase"/>
    <property type="match status" value="1"/>
</dbReference>
<evidence type="ECO:0000313" key="12">
    <source>
        <dbReference type="Proteomes" id="UP000048908"/>
    </source>
</evidence>
<keyword evidence="12" id="KW-1185">Reference proteome</keyword>
<dbReference type="InterPro" id="IPR001343">
    <property type="entry name" value="Hemolysn_Ca-bd"/>
</dbReference>
<evidence type="ECO:0000256" key="6">
    <source>
        <dbReference type="ARBA" id="ARBA00029771"/>
    </source>
</evidence>
<feature type="region of interest" description="Disordered" evidence="9">
    <location>
        <begin position="825"/>
        <end position="864"/>
    </location>
</feature>
<dbReference type="GO" id="GO:0004553">
    <property type="term" value="F:hydrolase activity, hydrolyzing O-glycosyl compounds"/>
    <property type="evidence" value="ECO:0007669"/>
    <property type="project" value="InterPro"/>
</dbReference>
<dbReference type="InterPro" id="IPR011049">
    <property type="entry name" value="Serralysin-like_metalloprot_C"/>
</dbReference>
<dbReference type="Gene3D" id="2.150.10.10">
    <property type="entry name" value="Serralysin-like metalloprotease, C-terminal"/>
    <property type="match status" value="3"/>
</dbReference>
<dbReference type="PROSITE" id="PS51762">
    <property type="entry name" value="GH16_2"/>
    <property type="match status" value="1"/>
</dbReference>
<evidence type="ECO:0000256" key="3">
    <source>
        <dbReference type="ARBA" id="ARBA00022801"/>
    </source>
</evidence>